<evidence type="ECO:0000313" key="14">
    <source>
        <dbReference type="Proteomes" id="UP000563838"/>
    </source>
</evidence>
<dbReference type="Proteomes" id="UP000563838">
    <property type="component" value="Unassembled WGS sequence"/>
</dbReference>
<dbReference type="InterPro" id="IPR047199">
    <property type="entry name" value="CorA-like"/>
</dbReference>
<evidence type="ECO:0000313" key="12">
    <source>
        <dbReference type="EMBL" id="MBB6496374.1"/>
    </source>
</evidence>
<evidence type="ECO:0000256" key="8">
    <source>
        <dbReference type="RuleBase" id="RU362010"/>
    </source>
</evidence>
<comment type="similarity">
    <text evidence="2 8">Belongs to the CorA metal ion transporter (MIT) (TC 1.A.35) family.</text>
</comment>
<dbReference type="CDD" id="cd12822">
    <property type="entry name" value="TmCorA-like"/>
    <property type="match status" value="1"/>
</dbReference>
<reference evidence="12 16" key="1">
    <citation type="submission" date="2020-08" db="EMBL/GenBank/DDBJ databases">
        <title>Genomic Encyclopedia of Type Strains, Phase IV (KMG-V): Genome sequencing to study the core and pangenomes of soil and plant-associated prokaryotes.</title>
        <authorList>
            <person name="Whitman W."/>
        </authorList>
    </citation>
    <scope>NUCLEOTIDE SEQUENCE [LARGE SCALE GENOMIC DNA]</scope>
    <source>
        <strain evidence="9 14">A4</strain>
        <strain evidence="11 15">C13</strain>
        <strain evidence="12 16">D1</strain>
        <strain evidence="10 13">S1</strain>
    </source>
</reference>
<evidence type="ECO:0000256" key="3">
    <source>
        <dbReference type="ARBA" id="ARBA00022448"/>
    </source>
</evidence>
<evidence type="ECO:0000313" key="11">
    <source>
        <dbReference type="EMBL" id="MBA2863620.1"/>
    </source>
</evidence>
<sequence length="323" mass="37898">MKSSCENMLEILGYHAGSFEVLNLDDVNSEHDLIWIDCYDPSDVELIELSKKIEIETDELSLGLDEQEVPRVEEEDTYYTIIFKAPLFEEDITTTSFGLYVKDNIILTIHADKIKSIGRLYNLVKTKKPKTLLDKGKGFFIYTILNQITISYSRILVNLEDQLDILEDRIVQEQNKNMTEEILQLRKMLVYFHKALISNKDVISVLKRKYLSITTQEDRWEFEDLYYDILQLIDMETTYRELLSSMMDMSLSIENIRMNQVMKILTMITALFAVPMWITGIYGMNFKYMPLSESPYGFWVISLVSIAFILVISRIFVKEKWIK</sequence>
<feature type="transmembrane region" description="Helical" evidence="8">
    <location>
        <begin position="296"/>
        <end position="317"/>
    </location>
</feature>
<evidence type="ECO:0000256" key="2">
    <source>
        <dbReference type="ARBA" id="ARBA00009765"/>
    </source>
</evidence>
<keyword evidence="4 8" id="KW-1003">Cell membrane</keyword>
<evidence type="ECO:0000256" key="4">
    <source>
        <dbReference type="ARBA" id="ARBA00022475"/>
    </source>
</evidence>
<evidence type="ECO:0000313" key="10">
    <source>
        <dbReference type="EMBL" id="MBA2852721.1"/>
    </source>
</evidence>
<accession>A0A7J9SDK1</accession>
<proteinExistence type="inferred from homology"/>
<dbReference type="Proteomes" id="UP000567099">
    <property type="component" value="Unassembled WGS sequence"/>
</dbReference>
<organism evidence="12 16">
    <name type="scientific">Methanococcus maripaludis</name>
    <name type="common">Methanococcus deltae</name>
    <dbReference type="NCBI Taxonomy" id="39152"/>
    <lineage>
        <taxon>Archaea</taxon>
        <taxon>Methanobacteriati</taxon>
        <taxon>Methanobacteriota</taxon>
        <taxon>Methanomada group</taxon>
        <taxon>Methanococci</taxon>
        <taxon>Methanococcales</taxon>
        <taxon>Methanococcaceae</taxon>
        <taxon>Methanococcus</taxon>
    </lineage>
</organism>
<evidence type="ECO:0000256" key="7">
    <source>
        <dbReference type="ARBA" id="ARBA00023136"/>
    </source>
</evidence>
<dbReference type="Proteomes" id="UP000522365">
    <property type="component" value="Unassembled WGS sequence"/>
</dbReference>
<feature type="transmembrane region" description="Helical" evidence="8">
    <location>
        <begin position="264"/>
        <end position="284"/>
    </location>
</feature>
<dbReference type="AlphaFoldDB" id="A0A7J9SDK1"/>
<dbReference type="Proteomes" id="UP000590564">
    <property type="component" value="Unassembled WGS sequence"/>
</dbReference>
<dbReference type="InterPro" id="IPR045863">
    <property type="entry name" value="CorA_TM1_TM2"/>
</dbReference>
<dbReference type="InterPro" id="IPR002523">
    <property type="entry name" value="MgTranspt_CorA/ZnTranspt_ZntB"/>
</dbReference>
<keyword evidence="8" id="KW-0406">Ion transport</keyword>
<keyword evidence="3 8" id="KW-0813">Transport</keyword>
<comment type="function">
    <text evidence="8">Mediates influx of magnesium ions.</text>
</comment>
<gene>
    <name evidence="8" type="primary">corA</name>
    <name evidence="9" type="ORF">HNP87_000616</name>
    <name evidence="10" type="ORF">HNP89_000658</name>
    <name evidence="11" type="ORF">HNP94_000620</name>
    <name evidence="12" type="ORF">HNP96_000395</name>
</gene>
<dbReference type="EMBL" id="JACDUO010000001">
    <property type="protein sequence ID" value="MBA2863620.1"/>
    <property type="molecule type" value="Genomic_DNA"/>
</dbReference>
<dbReference type="PANTHER" id="PTHR47891:SF1">
    <property type="entry name" value="CORA-MAGNESIUM AND COBALT TRANSPORTER"/>
    <property type="match status" value="1"/>
</dbReference>
<keyword evidence="7 8" id="KW-0472">Membrane</keyword>
<dbReference type="NCBIfam" id="TIGR00383">
    <property type="entry name" value="corA"/>
    <property type="match status" value="1"/>
</dbReference>
<dbReference type="EMBL" id="JACDUK010000001">
    <property type="protein sequence ID" value="MBA2852721.1"/>
    <property type="molecule type" value="Genomic_DNA"/>
</dbReference>
<name>A0A7J9SDK1_METMI</name>
<comment type="caution">
    <text evidence="12">The sequence shown here is derived from an EMBL/GenBank/DDBJ whole genome shotgun (WGS) entry which is preliminary data.</text>
</comment>
<dbReference type="SUPFAM" id="SSF144083">
    <property type="entry name" value="Magnesium transport protein CorA, transmembrane region"/>
    <property type="match status" value="1"/>
</dbReference>
<evidence type="ECO:0000256" key="5">
    <source>
        <dbReference type="ARBA" id="ARBA00022692"/>
    </source>
</evidence>
<evidence type="ECO:0000256" key="1">
    <source>
        <dbReference type="ARBA" id="ARBA00004651"/>
    </source>
</evidence>
<dbReference type="InterPro" id="IPR045861">
    <property type="entry name" value="CorA_cytoplasmic_dom"/>
</dbReference>
<keyword evidence="8" id="KW-0460">Magnesium</keyword>
<comment type="subcellular location">
    <subcellularLocation>
        <location evidence="1">Cell membrane</location>
        <topology evidence="1">Multi-pass membrane protein</topology>
    </subcellularLocation>
    <subcellularLocation>
        <location evidence="8">Membrane</location>
        <topology evidence="8">Multi-pass membrane protein</topology>
    </subcellularLocation>
</comment>
<evidence type="ECO:0000313" key="9">
    <source>
        <dbReference type="EMBL" id="MBA2840104.1"/>
    </source>
</evidence>
<dbReference type="GO" id="GO:0015087">
    <property type="term" value="F:cobalt ion transmembrane transporter activity"/>
    <property type="evidence" value="ECO:0007669"/>
    <property type="project" value="UniProtKB-UniRule"/>
</dbReference>
<evidence type="ECO:0000313" key="16">
    <source>
        <dbReference type="Proteomes" id="UP000590564"/>
    </source>
</evidence>
<dbReference type="Gene3D" id="1.20.58.340">
    <property type="entry name" value="Magnesium transport protein CorA, transmembrane region"/>
    <property type="match status" value="2"/>
</dbReference>
<dbReference type="EMBL" id="JACHED010000001">
    <property type="protein sequence ID" value="MBB6496374.1"/>
    <property type="molecule type" value="Genomic_DNA"/>
</dbReference>
<keyword evidence="6 8" id="KW-1133">Transmembrane helix</keyword>
<dbReference type="SUPFAM" id="SSF143865">
    <property type="entry name" value="CorA soluble domain-like"/>
    <property type="match status" value="1"/>
</dbReference>
<keyword evidence="5 8" id="KW-0812">Transmembrane</keyword>
<dbReference type="GO" id="GO:0015095">
    <property type="term" value="F:magnesium ion transmembrane transporter activity"/>
    <property type="evidence" value="ECO:0007669"/>
    <property type="project" value="UniProtKB-UniRule"/>
</dbReference>
<protein>
    <recommendedName>
        <fullName evidence="8">Magnesium transport protein CorA</fullName>
    </recommendedName>
</protein>
<evidence type="ECO:0000313" key="13">
    <source>
        <dbReference type="Proteomes" id="UP000522365"/>
    </source>
</evidence>
<dbReference type="Pfam" id="PF01544">
    <property type="entry name" value="CorA"/>
    <property type="match status" value="1"/>
</dbReference>
<dbReference type="EMBL" id="JACDUI010000001">
    <property type="protein sequence ID" value="MBA2840104.1"/>
    <property type="molecule type" value="Genomic_DNA"/>
</dbReference>
<evidence type="ECO:0000313" key="15">
    <source>
        <dbReference type="Proteomes" id="UP000567099"/>
    </source>
</evidence>
<dbReference type="Gene3D" id="3.30.460.20">
    <property type="entry name" value="CorA soluble domain-like"/>
    <property type="match status" value="1"/>
</dbReference>
<dbReference type="GO" id="GO:0005886">
    <property type="term" value="C:plasma membrane"/>
    <property type="evidence" value="ECO:0007669"/>
    <property type="project" value="UniProtKB-SubCell"/>
</dbReference>
<dbReference type="InterPro" id="IPR004488">
    <property type="entry name" value="Mg/Co-transport_prot_CorA"/>
</dbReference>
<dbReference type="PANTHER" id="PTHR47891">
    <property type="entry name" value="TRANSPORTER-RELATED"/>
    <property type="match status" value="1"/>
</dbReference>
<evidence type="ECO:0000256" key="6">
    <source>
        <dbReference type="ARBA" id="ARBA00022989"/>
    </source>
</evidence>